<dbReference type="Proteomes" id="UP000733744">
    <property type="component" value="Unassembled WGS sequence"/>
</dbReference>
<dbReference type="PANTHER" id="PTHR43762:SF1">
    <property type="entry name" value="D-ARABINONO-1,4-LACTONE OXIDASE"/>
    <property type="match status" value="1"/>
</dbReference>
<keyword evidence="1" id="KW-0285">Flavoprotein</keyword>
<feature type="domain" description="FAD-binding PCMH-type" evidence="2">
    <location>
        <begin position="1"/>
        <end position="178"/>
    </location>
</feature>
<comment type="caution">
    <text evidence="3">The sequence shown here is derived from an EMBL/GenBank/DDBJ whole genome shotgun (WGS) entry which is preliminary data.</text>
</comment>
<evidence type="ECO:0000313" key="4">
    <source>
        <dbReference type="Proteomes" id="UP000733744"/>
    </source>
</evidence>
<keyword evidence="4" id="KW-1185">Reference proteome</keyword>
<keyword evidence="1" id="KW-0274">FAD</keyword>
<dbReference type="InterPro" id="IPR016169">
    <property type="entry name" value="FAD-bd_PCMH_sub2"/>
</dbReference>
<accession>A0ABY3CG44</accession>
<organism evidence="3 4">
    <name type="scientific">Candidatus Methylobacter oryzae</name>
    <dbReference type="NCBI Taxonomy" id="2497749"/>
    <lineage>
        <taxon>Bacteria</taxon>
        <taxon>Pseudomonadati</taxon>
        <taxon>Pseudomonadota</taxon>
        <taxon>Gammaproteobacteria</taxon>
        <taxon>Methylococcales</taxon>
        <taxon>Methylococcaceae</taxon>
        <taxon>Methylobacter</taxon>
    </lineage>
</organism>
<dbReference type="Gene3D" id="3.30.465.10">
    <property type="match status" value="1"/>
</dbReference>
<name>A0ABY3CG44_9GAMM</name>
<protein>
    <submittedName>
        <fullName evidence="3">FAD-binding oxidoreductase</fullName>
    </submittedName>
</protein>
<dbReference type="PROSITE" id="PS51387">
    <property type="entry name" value="FAD_PCMH"/>
    <property type="match status" value="1"/>
</dbReference>
<evidence type="ECO:0000256" key="1">
    <source>
        <dbReference type="ARBA" id="ARBA00022827"/>
    </source>
</evidence>
<dbReference type="InterPro" id="IPR016166">
    <property type="entry name" value="FAD-bd_PCMH"/>
</dbReference>
<dbReference type="InterPro" id="IPR006094">
    <property type="entry name" value="Oxid_FAD_bind_N"/>
</dbReference>
<dbReference type="PANTHER" id="PTHR43762">
    <property type="entry name" value="L-GULONOLACTONE OXIDASE"/>
    <property type="match status" value="1"/>
</dbReference>
<dbReference type="RefSeq" id="WP_127028983.1">
    <property type="nucleotide sequence ID" value="NZ_RYFG02000018.1"/>
</dbReference>
<dbReference type="EMBL" id="RYFG02000018">
    <property type="protein sequence ID" value="TRX01766.1"/>
    <property type="molecule type" value="Genomic_DNA"/>
</dbReference>
<proteinExistence type="predicted"/>
<dbReference type="InterPro" id="IPR036318">
    <property type="entry name" value="FAD-bd_PCMH-like_sf"/>
</dbReference>
<gene>
    <name evidence="3" type="ORF">EKO24_003260</name>
</gene>
<reference evidence="3 4" key="1">
    <citation type="journal article" date="2019" name="Antonie Van Leeuwenhoek">
        <title>Description of 'Ca. Methylobacter oryzae' KRF1, a novel species from the environmentally important Methylobacter clade 2.</title>
        <authorList>
            <person name="Khatri K."/>
            <person name="Mohite J.A."/>
            <person name="Pandit P.S."/>
            <person name="Bahulikar R."/>
            <person name="Rahalkar M.C."/>
        </authorList>
    </citation>
    <scope>NUCLEOTIDE SEQUENCE [LARGE SCALE GENOMIC DNA]</scope>
    <source>
        <strain evidence="3 4">KRF1</strain>
    </source>
</reference>
<evidence type="ECO:0000259" key="2">
    <source>
        <dbReference type="PROSITE" id="PS51387"/>
    </source>
</evidence>
<dbReference type="SUPFAM" id="SSF56176">
    <property type="entry name" value="FAD-binding/transporter-associated domain-like"/>
    <property type="match status" value="1"/>
</dbReference>
<evidence type="ECO:0000313" key="3">
    <source>
        <dbReference type="EMBL" id="TRX01766.1"/>
    </source>
</evidence>
<dbReference type="Pfam" id="PF01565">
    <property type="entry name" value="FAD_binding_4"/>
    <property type="match status" value="1"/>
</dbReference>
<sequence length="433" mass="48358">MVTVSSWGRLNSSEHKVRRLFDRHRIVQQLQGRQTGIAYGMGRSYGDVCLNPHGILWNTAQLDRFIHFDANTGRLTCEAGVLLSDIQQLAIPQGWALPVTPGTRFVTVGGAIANDVHGKNHHACGSFGNHIRRLKLIRTDGTVIDCGPNFRPDWFAATIGGFGLTGVIAEAEIQLKQADSSWLEVEVLPYDRLDDFFDLADSSHTDWEYSAAWIDCLSAKNTRGVFMRANPASAAVNQPPPRNRRLSIPFTPPLSLINRLTLPLFNSAYFHINKRRTGRHLAHYQNFFYPLDTVQGWNRLYGPSGFFQYQSVVPCRWAHDAITAMLAETARYGDGSFLAVLKTFGRISAAGIMSFPQEGVTLTLDFANRGSATQRLFKRLDAIVHAADGRLYLAKDARMPRDLFGSGYPRLAEFLRYRDPGISSALSRRLIGM</sequence>
<dbReference type="InterPro" id="IPR010031">
    <property type="entry name" value="FAD_lactone_oxidase-like"/>
</dbReference>